<dbReference type="PANTHER" id="PTHR10845:SF192">
    <property type="entry name" value="DOUBLE HIT, ISOFORM B"/>
    <property type="match status" value="1"/>
</dbReference>
<dbReference type="SUPFAM" id="SSF48097">
    <property type="entry name" value="Regulator of G-protein signaling, RGS"/>
    <property type="match status" value="1"/>
</dbReference>
<name>A0A1R0GRT9_9FUNG</name>
<dbReference type="PANTHER" id="PTHR10845">
    <property type="entry name" value="REGULATOR OF G PROTEIN SIGNALING"/>
    <property type="match status" value="1"/>
</dbReference>
<dbReference type="InterPro" id="IPR036305">
    <property type="entry name" value="RGS_sf"/>
</dbReference>
<feature type="compositionally biased region" description="Low complexity" evidence="1">
    <location>
        <begin position="1"/>
        <end position="14"/>
    </location>
</feature>
<dbReference type="EMBL" id="LSSL01004302">
    <property type="protein sequence ID" value="OLY79558.1"/>
    <property type="molecule type" value="Genomic_DNA"/>
</dbReference>
<proteinExistence type="predicted"/>
<dbReference type="PROSITE" id="PS50132">
    <property type="entry name" value="RGS"/>
    <property type="match status" value="1"/>
</dbReference>
<reference evidence="3 4" key="1">
    <citation type="journal article" date="2016" name="Mol. Biol. Evol.">
        <title>Genome-Wide Survey of Gut Fungi (Harpellales) Reveals the First Horizontally Transferred Ubiquitin Gene from a Mosquito Host.</title>
        <authorList>
            <person name="Wang Y."/>
            <person name="White M.M."/>
            <person name="Kvist S."/>
            <person name="Moncalvo J.M."/>
        </authorList>
    </citation>
    <scope>NUCLEOTIDE SEQUENCE [LARGE SCALE GENOMIC DNA]</scope>
    <source>
        <strain evidence="3 4">ALG-7-W6</strain>
    </source>
</reference>
<dbReference type="InterPro" id="IPR016137">
    <property type="entry name" value="RGS"/>
</dbReference>
<evidence type="ECO:0000313" key="3">
    <source>
        <dbReference type="EMBL" id="OLY79558.1"/>
    </source>
</evidence>
<evidence type="ECO:0000313" key="4">
    <source>
        <dbReference type="Proteomes" id="UP000187455"/>
    </source>
</evidence>
<comment type="caution">
    <text evidence="3">The sequence shown here is derived from an EMBL/GenBank/DDBJ whole genome shotgun (WGS) entry which is preliminary data.</text>
</comment>
<dbReference type="SMART" id="SM00315">
    <property type="entry name" value="RGS"/>
    <property type="match status" value="1"/>
</dbReference>
<keyword evidence="4" id="KW-1185">Reference proteome</keyword>
<protein>
    <recommendedName>
        <fullName evidence="2">RGS domain-containing protein</fullName>
    </recommendedName>
</protein>
<accession>A0A1R0GRT9</accession>
<feature type="region of interest" description="Disordered" evidence="1">
    <location>
        <begin position="354"/>
        <end position="374"/>
    </location>
</feature>
<dbReference type="OrthoDB" id="196547at2759"/>
<organism evidence="3 4">
    <name type="scientific">Smittium mucronatum</name>
    <dbReference type="NCBI Taxonomy" id="133383"/>
    <lineage>
        <taxon>Eukaryota</taxon>
        <taxon>Fungi</taxon>
        <taxon>Fungi incertae sedis</taxon>
        <taxon>Zoopagomycota</taxon>
        <taxon>Kickxellomycotina</taxon>
        <taxon>Harpellomycetes</taxon>
        <taxon>Harpellales</taxon>
        <taxon>Legeriomycetaceae</taxon>
        <taxon>Smittium</taxon>
    </lineage>
</organism>
<feature type="region of interest" description="Disordered" evidence="1">
    <location>
        <begin position="1"/>
        <end position="36"/>
    </location>
</feature>
<dbReference type="AlphaFoldDB" id="A0A1R0GRT9"/>
<dbReference type="Pfam" id="PF00615">
    <property type="entry name" value="RGS"/>
    <property type="match status" value="1"/>
</dbReference>
<dbReference type="Proteomes" id="UP000187455">
    <property type="component" value="Unassembled WGS sequence"/>
</dbReference>
<dbReference type="STRING" id="133383.A0A1R0GRT9"/>
<feature type="domain" description="RGS" evidence="2">
    <location>
        <begin position="97"/>
        <end position="202"/>
    </location>
</feature>
<dbReference type="Gene3D" id="1.10.167.10">
    <property type="entry name" value="Regulator of G-protein Signalling 4, domain 2"/>
    <property type="match status" value="1"/>
</dbReference>
<gene>
    <name evidence="3" type="ORF">AYI68_g6369</name>
</gene>
<feature type="compositionally biased region" description="Polar residues" evidence="1">
    <location>
        <begin position="362"/>
        <end position="374"/>
    </location>
</feature>
<dbReference type="CDD" id="cd07440">
    <property type="entry name" value="RGS"/>
    <property type="match status" value="1"/>
</dbReference>
<evidence type="ECO:0000256" key="1">
    <source>
        <dbReference type="SAM" id="MobiDB-lite"/>
    </source>
</evidence>
<dbReference type="InterPro" id="IPR044926">
    <property type="entry name" value="RGS_subdomain_2"/>
</dbReference>
<evidence type="ECO:0000259" key="2">
    <source>
        <dbReference type="PROSITE" id="PS50132"/>
    </source>
</evidence>
<sequence length="411" mass="46137">MNNNPSIHNNTNSTFISSQQALPPPSKMSIDSEPHSKDVQFGLDLNQEVKPKNQFFKSLWGKKKTKSYDPPSPNSNDLEFIEPPQLVENYFSITQNQIAFLLKNNICVSYFLISLILDYCPEILLFYLEVETFMNSSETRSDLRKKHASIIYNTFIRRSSPLEINISSSLSQKLAMDIIKDVIPDSIFQKAQVQMFKQLESSLLNFIQKSEHNQMLKIINELNSGSIDPKYANYIAASQISLTLNRAYGVRIQKHSSPKNYVDLFVISEQDLTTPDLRSSLEAWANRFSSIHLGIPLPTIESSTLKPFPSLSNTESSSGISSKGIVSSENAKSTPSISIFSSISFKRPANTATKSAAALETPDQSFNDISPPTPGLTFSKNVSVKNKSDTFLINRIKPNSNLTKWWSRKDS</sequence>